<keyword evidence="9" id="KW-1185">Reference proteome</keyword>
<comment type="cofactor">
    <cofactor evidence="1">
        <name>Zn(2+)</name>
        <dbReference type="ChEBI" id="CHEBI:29105"/>
    </cofactor>
</comment>
<dbReference type="RefSeq" id="WP_246138142.1">
    <property type="nucleotide sequence ID" value="NZ_VNHY01000001.1"/>
</dbReference>
<feature type="domain" description="Peptidase M48" evidence="7">
    <location>
        <begin position="91"/>
        <end position="257"/>
    </location>
</feature>
<organism evidence="8 9">
    <name type="scientific">Fodinibius salinus</name>
    <dbReference type="NCBI Taxonomy" id="860790"/>
    <lineage>
        <taxon>Bacteria</taxon>
        <taxon>Pseudomonadati</taxon>
        <taxon>Balneolota</taxon>
        <taxon>Balneolia</taxon>
        <taxon>Balneolales</taxon>
        <taxon>Balneolaceae</taxon>
        <taxon>Fodinibius</taxon>
    </lineage>
</organism>
<dbReference type="InterPro" id="IPR051156">
    <property type="entry name" value="Mito/Outer_Membr_Metalloprot"/>
</dbReference>
<dbReference type="Proteomes" id="UP000324595">
    <property type="component" value="Unassembled WGS sequence"/>
</dbReference>
<proteinExistence type="predicted"/>
<sequence length="497" mass="56051">MKTTHLRNIILLVVVGLFISSCAVQRSPITGNKRAYGYSWEKELKIGEQSDKQIQQQYGVYGDEKISHYVNDIGQELLSVSHMRRENTSEKYRQTEFTFRVLNSPITNAFALPGGYVYVTRGMLAHLENEAQLAVVLGHEIGHVAARHSSQRALEQQVGQIALIGGAVAGQELLDVPAKNILGLGSQAAQFLFLSYSRDDERESDQLGVEYAAMKNYEAANGAGFFSALKRISAQSGQSIPDWQSSHPDPAERANTIPDLAREWREKGYKQNIENTDEFMNTIDGMIYGNNPRNGFSDDNMFYHPDLAFQFSVPSNWKVQNQPSQVAVFNEQQDAVTVMKIDDKSSTPKASVSNVINQEEFRMQSQNEVRHNGLNGFEATATAMTKDSTQYKFYLYAVSYNSDIYQFTSYSVADKFSNYSRYFRQTSNSFAELNDQQILDIKPTRLEVRKTDRSAPFSSFLPSNFPMDITAEDVAILNQVQLDETIEAGSWIKIPRQ</sequence>
<gene>
    <name evidence="8" type="ORF">LX73_0265</name>
</gene>
<evidence type="ECO:0000259" key="7">
    <source>
        <dbReference type="Pfam" id="PF01435"/>
    </source>
</evidence>
<evidence type="ECO:0000256" key="4">
    <source>
        <dbReference type="ARBA" id="ARBA00022801"/>
    </source>
</evidence>
<reference evidence="8 9" key="1">
    <citation type="submission" date="2019-07" db="EMBL/GenBank/DDBJ databases">
        <title>Genomic Encyclopedia of Archaeal and Bacterial Type Strains, Phase II (KMG-II): from individual species to whole genera.</title>
        <authorList>
            <person name="Goeker M."/>
        </authorList>
    </citation>
    <scope>NUCLEOTIDE SEQUENCE [LARGE SCALE GENOMIC DNA]</scope>
    <source>
        <strain evidence="8 9">DSM 21935</strain>
    </source>
</reference>
<dbReference type="InterPro" id="IPR001915">
    <property type="entry name" value="Peptidase_M48"/>
</dbReference>
<accession>A0A5D3YR02</accession>
<comment type="caution">
    <text evidence="8">The sequence shown here is derived from an EMBL/GenBank/DDBJ whole genome shotgun (WGS) entry which is preliminary data.</text>
</comment>
<evidence type="ECO:0000313" key="9">
    <source>
        <dbReference type="Proteomes" id="UP000324595"/>
    </source>
</evidence>
<evidence type="ECO:0000256" key="1">
    <source>
        <dbReference type="ARBA" id="ARBA00001947"/>
    </source>
</evidence>
<evidence type="ECO:0000256" key="3">
    <source>
        <dbReference type="ARBA" id="ARBA00022723"/>
    </source>
</evidence>
<dbReference type="GO" id="GO:0004222">
    <property type="term" value="F:metalloendopeptidase activity"/>
    <property type="evidence" value="ECO:0007669"/>
    <property type="project" value="InterPro"/>
</dbReference>
<dbReference type="PANTHER" id="PTHR22726">
    <property type="entry name" value="METALLOENDOPEPTIDASE OMA1"/>
    <property type="match status" value="1"/>
</dbReference>
<dbReference type="PROSITE" id="PS51257">
    <property type="entry name" value="PROKAR_LIPOPROTEIN"/>
    <property type="match status" value="1"/>
</dbReference>
<evidence type="ECO:0000313" key="8">
    <source>
        <dbReference type="EMBL" id="TYP94971.1"/>
    </source>
</evidence>
<dbReference type="PANTHER" id="PTHR22726:SF1">
    <property type="entry name" value="METALLOENDOPEPTIDASE OMA1, MITOCHONDRIAL"/>
    <property type="match status" value="1"/>
</dbReference>
<name>A0A5D3YR02_9BACT</name>
<dbReference type="Gene3D" id="3.30.2010.10">
    <property type="entry name" value="Metalloproteases ('zincins'), catalytic domain"/>
    <property type="match status" value="1"/>
</dbReference>
<evidence type="ECO:0000256" key="5">
    <source>
        <dbReference type="ARBA" id="ARBA00022833"/>
    </source>
</evidence>
<dbReference type="GO" id="GO:0016020">
    <property type="term" value="C:membrane"/>
    <property type="evidence" value="ECO:0007669"/>
    <property type="project" value="TreeGrafter"/>
</dbReference>
<keyword evidence="5" id="KW-0862">Zinc</keyword>
<dbReference type="Pfam" id="PF01435">
    <property type="entry name" value="Peptidase_M48"/>
    <property type="match status" value="1"/>
</dbReference>
<dbReference type="EMBL" id="VNHY01000001">
    <property type="protein sequence ID" value="TYP94971.1"/>
    <property type="molecule type" value="Genomic_DNA"/>
</dbReference>
<keyword evidence="6" id="KW-0482">Metalloprotease</keyword>
<keyword evidence="2 8" id="KW-0645">Protease</keyword>
<keyword evidence="4" id="KW-0378">Hydrolase</keyword>
<keyword evidence="3" id="KW-0479">Metal-binding</keyword>
<dbReference type="GO" id="GO:0051603">
    <property type="term" value="P:proteolysis involved in protein catabolic process"/>
    <property type="evidence" value="ECO:0007669"/>
    <property type="project" value="TreeGrafter"/>
</dbReference>
<dbReference type="AlphaFoldDB" id="A0A5D3YR02"/>
<evidence type="ECO:0000256" key="6">
    <source>
        <dbReference type="ARBA" id="ARBA00023049"/>
    </source>
</evidence>
<protein>
    <submittedName>
        <fullName evidence="8">Putative Zn-dependent protease</fullName>
    </submittedName>
</protein>
<evidence type="ECO:0000256" key="2">
    <source>
        <dbReference type="ARBA" id="ARBA00022670"/>
    </source>
</evidence>
<dbReference type="GO" id="GO:0046872">
    <property type="term" value="F:metal ion binding"/>
    <property type="evidence" value="ECO:0007669"/>
    <property type="project" value="UniProtKB-KW"/>
</dbReference>